<dbReference type="Proteomes" id="UP001333996">
    <property type="component" value="Unassembled WGS sequence"/>
</dbReference>
<protein>
    <submittedName>
        <fullName evidence="2">Uncharacterized protein</fullName>
    </submittedName>
</protein>
<sequence>MTTAFDPIVLDGNPAERAVMAPMNRSRTSGPGAEPTELPATHRPREAAGITDDSRVETAIEAATAEAGRLDFSLSNVTDSGTFRTGEVHSTDVLNSVIALHVRDVFLSNGQHRGRAAADGLPDLWRPGRGQHRRPAVLNASGKQQ</sequence>
<organism evidence="2 3">
    <name type="scientific">Streptomyces chiangmaiensis</name>
    <dbReference type="NCBI Taxonomy" id="766497"/>
    <lineage>
        <taxon>Bacteria</taxon>
        <taxon>Bacillati</taxon>
        <taxon>Actinomycetota</taxon>
        <taxon>Actinomycetes</taxon>
        <taxon>Kitasatosporales</taxon>
        <taxon>Streptomycetaceae</taxon>
        <taxon>Streptomyces</taxon>
    </lineage>
</organism>
<dbReference type="RefSeq" id="WP_329512935.1">
    <property type="nucleotide sequence ID" value="NZ_BAAAYZ010000301.1"/>
</dbReference>
<evidence type="ECO:0000313" key="3">
    <source>
        <dbReference type="Proteomes" id="UP001333996"/>
    </source>
</evidence>
<feature type="region of interest" description="Disordered" evidence="1">
    <location>
        <begin position="19"/>
        <end position="54"/>
    </location>
</feature>
<keyword evidence="3" id="KW-1185">Reference proteome</keyword>
<reference evidence="2" key="1">
    <citation type="submission" date="2024-01" db="EMBL/GenBank/DDBJ databases">
        <title>First draft genome sequence data of TA4-1, the type strain of Gram-positive actinobacterium Streptomyces chiangmaiensis.</title>
        <authorList>
            <person name="Yasawong M."/>
            <person name="Nantapong N."/>
        </authorList>
    </citation>
    <scope>NUCLEOTIDE SEQUENCE</scope>
    <source>
        <strain evidence="2">TA4-1</strain>
    </source>
</reference>
<evidence type="ECO:0000256" key="1">
    <source>
        <dbReference type="SAM" id="MobiDB-lite"/>
    </source>
</evidence>
<feature type="region of interest" description="Disordered" evidence="1">
    <location>
        <begin position="118"/>
        <end position="145"/>
    </location>
</feature>
<dbReference type="EMBL" id="JAYWVC010000433">
    <property type="protein sequence ID" value="MED7828600.1"/>
    <property type="molecule type" value="Genomic_DNA"/>
</dbReference>
<proteinExistence type="predicted"/>
<comment type="caution">
    <text evidence="2">The sequence shown here is derived from an EMBL/GenBank/DDBJ whole genome shotgun (WGS) entry which is preliminary data.</text>
</comment>
<gene>
    <name evidence="2" type="ORF">VXC91_43895</name>
</gene>
<evidence type="ECO:0000313" key="2">
    <source>
        <dbReference type="EMBL" id="MED7828600.1"/>
    </source>
</evidence>
<name>A0ABU7FXD4_9ACTN</name>
<accession>A0ABU7FXD4</accession>